<dbReference type="InterPro" id="IPR036318">
    <property type="entry name" value="FAD-bd_PCMH-like_sf"/>
</dbReference>
<dbReference type="SUPFAM" id="SSF56176">
    <property type="entry name" value="FAD-binding/transporter-associated domain-like"/>
    <property type="match status" value="1"/>
</dbReference>
<dbReference type="HOGENOM" id="CLU_018354_4_2_1"/>
<dbReference type="InterPro" id="IPR050432">
    <property type="entry name" value="FAD-linked_Oxidoreductases_BP"/>
</dbReference>
<dbReference type="Pfam" id="PF08031">
    <property type="entry name" value="BBE"/>
    <property type="match status" value="1"/>
</dbReference>
<dbReference type="InterPro" id="IPR012951">
    <property type="entry name" value="BBE"/>
</dbReference>
<dbReference type="Gene3D" id="3.30.465.10">
    <property type="match status" value="2"/>
</dbReference>
<gene>
    <name evidence="5" type="ORF">CSUB01_11243</name>
</gene>
<dbReference type="Gene3D" id="3.40.462.20">
    <property type="match status" value="1"/>
</dbReference>
<dbReference type="InterPro" id="IPR016169">
    <property type="entry name" value="FAD-bd_PCMH_sub2"/>
</dbReference>
<comment type="similarity">
    <text evidence="1">Belongs to the oxygen-dependent FAD-linked oxidoreductase family.</text>
</comment>
<evidence type="ECO:0000313" key="6">
    <source>
        <dbReference type="Proteomes" id="UP000027238"/>
    </source>
</evidence>
<dbReference type="PROSITE" id="PS51387">
    <property type="entry name" value="FAD_PCMH"/>
    <property type="match status" value="1"/>
</dbReference>
<dbReference type="AlphaFoldDB" id="A0A066XH55"/>
<accession>A0A066XH55</accession>
<evidence type="ECO:0000256" key="1">
    <source>
        <dbReference type="ARBA" id="ARBA00005466"/>
    </source>
</evidence>
<dbReference type="PANTHER" id="PTHR13878:SF91">
    <property type="entry name" value="FAD BINDING DOMAIN PROTEIN (AFU_ORTHOLOGUE AFUA_6G12070)-RELATED"/>
    <property type="match status" value="1"/>
</dbReference>
<feature type="signal peptide" evidence="3">
    <location>
        <begin position="1"/>
        <end position="21"/>
    </location>
</feature>
<dbReference type="STRING" id="1173701.A0A066XH55"/>
<dbReference type="InterPro" id="IPR006094">
    <property type="entry name" value="Oxid_FAD_bind_N"/>
</dbReference>
<proteinExistence type="inferred from homology"/>
<dbReference type="OrthoDB" id="9983560at2759"/>
<name>A0A066XH55_COLSU</name>
<evidence type="ECO:0000256" key="3">
    <source>
        <dbReference type="SAM" id="SignalP"/>
    </source>
</evidence>
<evidence type="ECO:0000313" key="5">
    <source>
        <dbReference type="EMBL" id="KDN68227.1"/>
    </source>
</evidence>
<dbReference type="Proteomes" id="UP000027238">
    <property type="component" value="Unassembled WGS sequence"/>
</dbReference>
<dbReference type="Pfam" id="PF01565">
    <property type="entry name" value="FAD_binding_4"/>
    <property type="match status" value="1"/>
</dbReference>
<protein>
    <recommendedName>
        <fullName evidence="4">FAD-binding PCMH-type domain-containing protein</fullName>
    </recommendedName>
</protein>
<evidence type="ECO:0000256" key="2">
    <source>
        <dbReference type="ARBA" id="ARBA00023002"/>
    </source>
</evidence>
<sequence length="537" mass="56972">MPSSIVSSFLLLGLAADVTFASPRPKLSASCKNIPGDAAWPTKHAWDRLNATVDGRLIATTPIAHVCHVPTYSHEACEDLCRRWNTANTMTSLPAEIMSPWFQNQSCVPFTNQSTSCGLGNYASYSINISSVQDIMAGLAFAKKKNVRLVIKNSGHDFFGKSTGKGALSLWTHNLNSMQVIVDYDTSYYQGPAIKIGAGVRGGQAAKFAAQNGYRIVVGSCPTVGAAGGYSQGGGHSFLSGVYGFGADNVLEWEVVTVSGEHVVATPEQNVDLYWALSGGGGGTYGVVVSMTSRVFPDGEISTASLSFGLGQFEGPDEYWAAVEDFIAQLQPLVDNHGIVGELVMTNETLSLFGLMAPGLTSQELQVLLSPVLSALGQTQANLTAETITVTAAIRAATDGGRFFVAATALNAGGKSRVAAPVADNAVQPALKDAFLSLIITAVWSWDRPWAEAEGLLSELTNVVMPVLEAATPGAGAYANEANWQQPEWQGVFYGDNYERLQSIKATYDPQGLLYGRTAVGSEAWAEDAEGRLCRTK</sequence>
<feature type="chain" id="PRO_5001633967" description="FAD-binding PCMH-type domain-containing protein" evidence="3">
    <location>
        <begin position="22"/>
        <end position="537"/>
    </location>
</feature>
<dbReference type="EMBL" id="JMSE01000698">
    <property type="protein sequence ID" value="KDN68227.1"/>
    <property type="molecule type" value="Genomic_DNA"/>
</dbReference>
<keyword evidence="3" id="KW-0732">Signal</keyword>
<comment type="caution">
    <text evidence="5">The sequence shown here is derived from an EMBL/GenBank/DDBJ whole genome shotgun (WGS) entry which is preliminary data.</text>
</comment>
<keyword evidence="6" id="KW-1185">Reference proteome</keyword>
<dbReference type="GO" id="GO:0016491">
    <property type="term" value="F:oxidoreductase activity"/>
    <property type="evidence" value="ECO:0007669"/>
    <property type="project" value="UniProtKB-KW"/>
</dbReference>
<dbReference type="InterPro" id="IPR016166">
    <property type="entry name" value="FAD-bd_PCMH"/>
</dbReference>
<reference evidence="6" key="1">
    <citation type="journal article" date="2014" name="Genome Announc.">
        <title>Draft genome sequence of Colletotrichum sublineola, a destructive pathogen of cultivated sorghum.</title>
        <authorList>
            <person name="Baroncelli R."/>
            <person name="Sanz-Martin J.M."/>
            <person name="Rech G.E."/>
            <person name="Sukno S.A."/>
            <person name="Thon M.R."/>
        </authorList>
    </citation>
    <scope>NUCLEOTIDE SEQUENCE [LARGE SCALE GENOMIC DNA]</scope>
    <source>
        <strain evidence="6">TX430BB</strain>
    </source>
</reference>
<dbReference type="PANTHER" id="PTHR13878">
    <property type="entry name" value="GULONOLACTONE OXIDASE"/>
    <property type="match status" value="1"/>
</dbReference>
<keyword evidence="2" id="KW-0560">Oxidoreductase</keyword>
<dbReference type="OMA" id="WFQNNTC"/>
<dbReference type="eggNOG" id="ENOG502R8I5">
    <property type="taxonomic scope" value="Eukaryota"/>
</dbReference>
<evidence type="ECO:0000259" key="4">
    <source>
        <dbReference type="PROSITE" id="PS51387"/>
    </source>
</evidence>
<organism evidence="5 6">
    <name type="scientific">Colletotrichum sublineola</name>
    <name type="common">Sorghum anthracnose fungus</name>
    <dbReference type="NCBI Taxonomy" id="1173701"/>
    <lineage>
        <taxon>Eukaryota</taxon>
        <taxon>Fungi</taxon>
        <taxon>Dikarya</taxon>
        <taxon>Ascomycota</taxon>
        <taxon>Pezizomycotina</taxon>
        <taxon>Sordariomycetes</taxon>
        <taxon>Hypocreomycetidae</taxon>
        <taxon>Glomerellales</taxon>
        <taxon>Glomerellaceae</taxon>
        <taxon>Colletotrichum</taxon>
        <taxon>Colletotrichum graminicola species complex</taxon>
    </lineage>
</organism>
<dbReference type="GO" id="GO:0071949">
    <property type="term" value="F:FAD binding"/>
    <property type="evidence" value="ECO:0007669"/>
    <property type="project" value="InterPro"/>
</dbReference>
<feature type="domain" description="FAD-binding PCMH-type" evidence="4">
    <location>
        <begin position="119"/>
        <end position="298"/>
    </location>
</feature>